<proteinExistence type="predicted"/>
<keyword evidence="1" id="KW-0812">Transmembrane</keyword>
<protein>
    <submittedName>
        <fullName evidence="2">Uncharacterized protein</fullName>
    </submittedName>
</protein>
<keyword evidence="1" id="KW-1133">Transmembrane helix</keyword>
<dbReference type="AlphaFoldDB" id="A0A084ERD0"/>
<comment type="caution">
    <text evidence="2">The sequence shown here is derived from an EMBL/GenBank/DDBJ whole genome shotgun (WGS) entry which is preliminary data.</text>
</comment>
<dbReference type="EMBL" id="JFDO01000004">
    <property type="protein sequence ID" value="KEZ20522.1"/>
    <property type="molecule type" value="Genomic_DNA"/>
</dbReference>
<dbReference type="Proteomes" id="UP000028533">
    <property type="component" value="Unassembled WGS sequence"/>
</dbReference>
<accession>A0A084ERD0</accession>
<gene>
    <name evidence="2" type="ORF">MCAPa_0980</name>
</gene>
<evidence type="ECO:0000256" key="1">
    <source>
        <dbReference type="SAM" id="Phobius"/>
    </source>
</evidence>
<evidence type="ECO:0000313" key="2">
    <source>
        <dbReference type="EMBL" id="KEZ20522.1"/>
    </source>
</evidence>
<dbReference type="RefSeq" id="WP_036431097.1">
    <property type="nucleotide sequence ID" value="NZ_JFDO01000004.1"/>
</dbReference>
<organism evidence="2 3">
    <name type="scientific">Mycoplasma capricolum subsp. capricolum 14232</name>
    <dbReference type="NCBI Taxonomy" id="1188238"/>
    <lineage>
        <taxon>Bacteria</taxon>
        <taxon>Bacillati</taxon>
        <taxon>Mycoplasmatota</taxon>
        <taxon>Mollicutes</taxon>
        <taxon>Mycoplasmataceae</taxon>
        <taxon>Mycoplasma</taxon>
    </lineage>
</organism>
<feature type="transmembrane region" description="Helical" evidence="1">
    <location>
        <begin position="20"/>
        <end position="42"/>
    </location>
</feature>
<evidence type="ECO:0000313" key="3">
    <source>
        <dbReference type="Proteomes" id="UP000028533"/>
    </source>
</evidence>
<keyword evidence="1" id="KW-0472">Membrane</keyword>
<reference evidence="2 3" key="1">
    <citation type="submission" date="2014-02" db="EMBL/GenBank/DDBJ databases">
        <title>Genome sequence of Mycoplasma capricolum subsp. capricolum strain 14232.</title>
        <authorList>
            <person name="Sirand-Pugnet P."/>
            <person name="Breton M."/>
            <person name="Dordet-Frisoni E."/>
            <person name="Baranowski E."/>
            <person name="Barre A."/>
            <person name="Couture C."/>
            <person name="Dupuy V."/>
            <person name="Gaurivaud P."/>
            <person name="Jacob D."/>
            <person name="Lemaitre C."/>
            <person name="Manso-Silvan L."/>
            <person name="Nikolski M."/>
            <person name="Nouvel L.-X."/>
            <person name="Poumarat F."/>
            <person name="Tardy F."/>
            <person name="Thebault P."/>
            <person name="Theil S."/>
            <person name="Citti C."/>
            <person name="Thiaucourt F."/>
            <person name="Blanchard A."/>
        </authorList>
    </citation>
    <scope>NUCLEOTIDE SEQUENCE [LARGE SCALE GENOMIC DNA]</scope>
    <source>
        <strain evidence="2 3">14232</strain>
    </source>
</reference>
<sequence>MFFESMIIISKLIEIKLVNLIFLIIFILAFFCSLFTIFKLYIYRNTLKNLHFTFLNIEKILKHPLANRLIRMNFIVNNSNNINLKKALEIWKFKYNEIYDEQLDILINQTREHFALNSYSKKILFRVLSIKNFYRTRQLYKTSKNIYQKVNQIYFETQRVTKVEFLLRDYRIILQNHINDLSDIVLKEQENNELNINKKIISNYQETFFKKMIVCEYYIKIGNFKEAYNKLNLLSNNVVEYIKFLDDHYKITKFFEFNGVLDLKLQEIKNKVQLDTNQENNQLISSQIYLLENQFLEKKQEIEKLLFNAKTQQAFLIVESLIKNIQNLDVILEYGEQVLALFETNVKKIRTILLAFNTEIIKTEDLINFNSNLNNDINDIKIEFEEIKNNFNLTRTQINNKYEMLRSNFIQLDSLLTDSVNYISIVLLELEKYYTKLIDIKTLLKTKIVVLRDLETKYDDIKTLLLTSEAIMKKYEDLIDWTHYKEIIDNKFLIINFINKNLELESNNFLNDYDSLLVLNTQLDNQLEQVEQLHLSIQQVVVINKMAQEIIIYITKHLTDSSNSNVFLEILNKYNEKDYKKVINLGIHLIRKNQL</sequence>
<name>A0A084ERD0_MYCCA</name>